<evidence type="ECO:0000256" key="4">
    <source>
        <dbReference type="ARBA" id="ARBA00023163"/>
    </source>
</evidence>
<evidence type="ECO:0000256" key="6">
    <source>
        <dbReference type="SAM" id="MobiDB-lite"/>
    </source>
</evidence>
<dbReference type="Gene3D" id="1.20.5.170">
    <property type="match status" value="1"/>
</dbReference>
<dbReference type="PROSITE" id="PS50217">
    <property type="entry name" value="BZIP"/>
    <property type="match status" value="1"/>
</dbReference>
<dbReference type="GO" id="GO:0003700">
    <property type="term" value="F:DNA-binding transcription factor activity"/>
    <property type="evidence" value="ECO:0007669"/>
    <property type="project" value="InterPro"/>
</dbReference>
<dbReference type="InterPro" id="IPR046347">
    <property type="entry name" value="bZIP_sf"/>
</dbReference>
<comment type="subcellular location">
    <subcellularLocation>
        <location evidence="1">Nucleus</location>
    </subcellularLocation>
</comment>
<dbReference type="PROSITE" id="PS00036">
    <property type="entry name" value="BZIP_BASIC"/>
    <property type="match status" value="1"/>
</dbReference>
<feature type="compositionally biased region" description="Basic and acidic residues" evidence="6">
    <location>
        <begin position="191"/>
        <end position="200"/>
    </location>
</feature>
<dbReference type="PANTHER" id="PTHR46324:SF26">
    <property type="entry name" value="OS02G0728001 PROTEIN"/>
    <property type="match status" value="1"/>
</dbReference>
<dbReference type="Proteomes" id="UP000775213">
    <property type="component" value="Unassembled WGS sequence"/>
</dbReference>
<reference evidence="8 9" key="1">
    <citation type="journal article" date="2021" name="Hortic Res">
        <title>Chromosome-scale assembly of the Dendrobium chrysotoxum genome enhances the understanding of orchid evolution.</title>
        <authorList>
            <person name="Zhang Y."/>
            <person name="Zhang G.Q."/>
            <person name="Zhang D."/>
            <person name="Liu X.D."/>
            <person name="Xu X.Y."/>
            <person name="Sun W.H."/>
            <person name="Yu X."/>
            <person name="Zhu X."/>
            <person name="Wang Z.W."/>
            <person name="Zhao X."/>
            <person name="Zhong W.Y."/>
            <person name="Chen H."/>
            <person name="Yin W.L."/>
            <person name="Huang T."/>
            <person name="Niu S.C."/>
            <person name="Liu Z.J."/>
        </authorList>
    </citation>
    <scope>NUCLEOTIDE SEQUENCE [LARGE SCALE GENOMIC DNA]</scope>
    <source>
        <strain evidence="8">Lindl</strain>
    </source>
</reference>
<dbReference type="InterPro" id="IPR044521">
    <property type="entry name" value="AtbZIP8/43"/>
</dbReference>
<dbReference type="InterPro" id="IPR045314">
    <property type="entry name" value="bZIP_plant_GBF1"/>
</dbReference>
<sequence>MEVGRIVVDRHCRSGRSLSAGDGGQKDHRHVWASGGDPADVRASGGDPADVWALGGGPARLRASSGGPTELRTLGGGPAGLRASNGGSAELWRWSRRSKEKWAFLLSPLRPIKPASFPPFFPPSFPITPSPTLRRTTAMYPGEVAGIHFHFPTAQSIIPAFSFGGLFDTYSIAHQAHDIWPVISTPEESEDHQPSPADERRRRRMISNRESARRSRMRKQRQLDELARQVARLRSANRQLLDKLNKVMRDQEDILDENQRLGEEASALQKRLMTLQAEHCDEPNPAHLRTKPNSPCT</sequence>
<evidence type="ECO:0000313" key="9">
    <source>
        <dbReference type="Proteomes" id="UP000775213"/>
    </source>
</evidence>
<keyword evidence="9" id="KW-1185">Reference proteome</keyword>
<name>A0AAV7FLI3_DENCH</name>
<dbReference type="GO" id="GO:0003677">
    <property type="term" value="F:DNA binding"/>
    <property type="evidence" value="ECO:0007669"/>
    <property type="project" value="UniProtKB-KW"/>
</dbReference>
<dbReference type="PANTHER" id="PTHR46324">
    <property type="entry name" value="BASIC LEUCINE ZIPPER 43-RELATED"/>
    <property type="match status" value="1"/>
</dbReference>
<evidence type="ECO:0000256" key="2">
    <source>
        <dbReference type="ARBA" id="ARBA00023015"/>
    </source>
</evidence>
<dbReference type="CDD" id="cd14702">
    <property type="entry name" value="bZIP_plant_GBF1"/>
    <property type="match status" value="1"/>
</dbReference>
<evidence type="ECO:0000259" key="7">
    <source>
        <dbReference type="PROSITE" id="PS50217"/>
    </source>
</evidence>
<keyword evidence="5" id="KW-0539">Nucleus</keyword>
<feature type="domain" description="BZIP" evidence="7">
    <location>
        <begin position="198"/>
        <end position="261"/>
    </location>
</feature>
<dbReference type="GO" id="GO:0005634">
    <property type="term" value="C:nucleus"/>
    <property type="evidence" value="ECO:0007669"/>
    <property type="project" value="UniProtKB-SubCell"/>
</dbReference>
<feature type="region of interest" description="Disordered" evidence="6">
    <location>
        <begin position="278"/>
        <end position="297"/>
    </location>
</feature>
<accession>A0AAV7FLI3</accession>
<gene>
    <name evidence="8" type="ORF">IEQ34_026608</name>
</gene>
<dbReference type="EMBL" id="JAGFBR010000767">
    <property type="protein sequence ID" value="KAH0435527.1"/>
    <property type="molecule type" value="Genomic_DNA"/>
</dbReference>
<organism evidence="8 9">
    <name type="scientific">Dendrobium chrysotoxum</name>
    <name type="common">Orchid</name>
    <dbReference type="NCBI Taxonomy" id="161865"/>
    <lineage>
        <taxon>Eukaryota</taxon>
        <taxon>Viridiplantae</taxon>
        <taxon>Streptophyta</taxon>
        <taxon>Embryophyta</taxon>
        <taxon>Tracheophyta</taxon>
        <taxon>Spermatophyta</taxon>
        <taxon>Magnoliopsida</taxon>
        <taxon>Liliopsida</taxon>
        <taxon>Asparagales</taxon>
        <taxon>Orchidaceae</taxon>
        <taxon>Epidendroideae</taxon>
        <taxon>Malaxideae</taxon>
        <taxon>Dendrobiinae</taxon>
        <taxon>Dendrobium</taxon>
    </lineage>
</organism>
<evidence type="ECO:0000256" key="3">
    <source>
        <dbReference type="ARBA" id="ARBA00023125"/>
    </source>
</evidence>
<dbReference type="InterPro" id="IPR004827">
    <property type="entry name" value="bZIP"/>
</dbReference>
<dbReference type="AlphaFoldDB" id="A0AAV7FLI3"/>
<keyword evidence="2" id="KW-0805">Transcription regulation</keyword>
<comment type="caution">
    <text evidence="8">The sequence shown here is derived from an EMBL/GenBank/DDBJ whole genome shotgun (WGS) entry which is preliminary data.</text>
</comment>
<dbReference type="SUPFAM" id="SSF57959">
    <property type="entry name" value="Leucine zipper domain"/>
    <property type="match status" value="1"/>
</dbReference>
<evidence type="ECO:0000313" key="8">
    <source>
        <dbReference type="EMBL" id="KAH0435527.1"/>
    </source>
</evidence>
<evidence type="ECO:0000256" key="1">
    <source>
        <dbReference type="ARBA" id="ARBA00004123"/>
    </source>
</evidence>
<keyword evidence="3" id="KW-0238">DNA-binding</keyword>
<dbReference type="FunFam" id="1.20.5.170:FF:000020">
    <property type="entry name" value="BZIP transcription factor"/>
    <property type="match status" value="1"/>
</dbReference>
<protein>
    <recommendedName>
        <fullName evidence="7">BZIP domain-containing protein</fullName>
    </recommendedName>
</protein>
<feature type="region of interest" description="Disordered" evidence="6">
    <location>
        <begin position="183"/>
        <end position="223"/>
    </location>
</feature>
<proteinExistence type="predicted"/>
<dbReference type="Pfam" id="PF00170">
    <property type="entry name" value="bZIP_1"/>
    <property type="match status" value="1"/>
</dbReference>
<dbReference type="SMART" id="SM00338">
    <property type="entry name" value="BRLZ"/>
    <property type="match status" value="1"/>
</dbReference>
<evidence type="ECO:0000256" key="5">
    <source>
        <dbReference type="ARBA" id="ARBA00023242"/>
    </source>
</evidence>
<keyword evidence="4" id="KW-0804">Transcription</keyword>